<sequence>MGIIGGGRLGLTIARLALKAGHRVGVASTSSRAELELVLEFMAPGAIAADAGELGRAAEVTILTVPLHRYRELPREALSDRVVVDAMNYWPEVDGRVADFESGRTSSEVVQEFLGSARVVKSLNQIGYGELESSARPPGAPDRLSVAVAGDDAPARGVVAALVETLGFDALELPSLADGRMIQPGAPCFGQPLFSRVRRSIG</sequence>
<protein>
    <recommendedName>
        <fullName evidence="1">Pyrroline-5-carboxylate reductase catalytic N-terminal domain-containing protein</fullName>
    </recommendedName>
</protein>
<feature type="domain" description="Pyrroline-5-carboxylate reductase catalytic N-terminal" evidence="1">
    <location>
        <begin position="2"/>
        <end position="89"/>
    </location>
</feature>
<dbReference type="STRING" id="402600.SAMN05216188_1173"/>
<dbReference type="InterPro" id="IPR028939">
    <property type="entry name" value="P5C_Rdtase_cat_N"/>
</dbReference>
<dbReference type="AlphaFoldDB" id="A0A1H9SUV5"/>
<evidence type="ECO:0000259" key="1">
    <source>
        <dbReference type="Pfam" id="PF03807"/>
    </source>
</evidence>
<organism evidence="2 3">
    <name type="scientific">Lentzea xinjiangensis</name>
    <dbReference type="NCBI Taxonomy" id="402600"/>
    <lineage>
        <taxon>Bacteria</taxon>
        <taxon>Bacillati</taxon>
        <taxon>Actinomycetota</taxon>
        <taxon>Actinomycetes</taxon>
        <taxon>Pseudonocardiales</taxon>
        <taxon>Pseudonocardiaceae</taxon>
        <taxon>Lentzea</taxon>
    </lineage>
</organism>
<dbReference type="Pfam" id="PF03807">
    <property type="entry name" value="F420_oxidored"/>
    <property type="match status" value="1"/>
</dbReference>
<dbReference type="Gene3D" id="3.40.50.720">
    <property type="entry name" value="NAD(P)-binding Rossmann-like Domain"/>
    <property type="match status" value="1"/>
</dbReference>
<keyword evidence="3" id="KW-1185">Reference proteome</keyword>
<name>A0A1H9SUV5_9PSEU</name>
<evidence type="ECO:0000313" key="3">
    <source>
        <dbReference type="Proteomes" id="UP000199352"/>
    </source>
</evidence>
<evidence type="ECO:0000313" key="2">
    <source>
        <dbReference type="EMBL" id="SER88770.1"/>
    </source>
</evidence>
<proteinExistence type="predicted"/>
<dbReference type="Proteomes" id="UP000199352">
    <property type="component" value="Unassembled WGS sequence"/>
</dbReference>
<dbReference type="EMBL" id="FOFR01000017">
    <property type="protein sequence ID" value="SER88770.1"/>
    <property type="molecule type" value="Genomic_DNA"/>
</dbReference>
<reference evidence="3" key="1">
    <citation type="submission" date="2016-10" db="EMBL/GenBank/DDBJ databases">
        <authorList>
            <person name="Varghese N."/>
            <person name="Submissions S."/>
        </authorList>
    </citation>
    <scope>NUCLEOTIDE SEQUENCE [LARGE SCALE GENOMIC DNA]</scope>
    <source>
        <strain evidence="3">CGMCC 4.3525</strain>
    </source>
</reference>
<gene>
    <name evidence="2" type="ORF">SAMN05216188_1173</name>
</gene>
<dbReference type="SUPFAM" id="SSF51735">
    <property type="entry name" value="NAD(P)-binding Rossmann-fold domains"/>
    <property type="match status" value="1"/>
</dbReference>
<dbReference type="InterPro" id="IPR036291">
    <property type="entry name" value="NAD(P)-bd_dom_sf"/>
</dbReference>
<accession>A0A1H9SUV5</accession>